<accession>A0AAN6IHT8</accession>
<proteinExistence type="predicted"/>
<dbReference type="Pfam" id="PF11578">
    <property type="entry name" value="DUF3237"/>
    <property type="match status" value="1"/>
</dbReference>
<dbReference type="Proteomes" id="UP001203852">
    <property type="component" value="Unassembled WGS sequence"/>
</dbReference>
<keyword evidence="2" id="KW-1185">Reference proteome</keyword>
<protein>
    <submittedName>
        <fullName evidence="1">Uncharacterized protein</fullName>
    </submittedName>
</protein>
<dbReference type="Gene3D" id="2.40.160.20">
    <property type="match status" value="1"/>
</dbReference>
<comment type="caution">
    <text evidence="1">The sequence shown here is derived from an EMBL/GenBank/DDBJ whole genome shotgun (WGS) entry which is preliminary data.</text>
</comment>
<name>A0AAN6IHT8_9EURO</name>
<evidence type="ECO:0000313" key="1">
    <source>
        <dbReference type="EMBL" id="KAI1618126.1"/>
    </source>
</evidence>
<evidence type="ECO:0000313" key="2">
    <source>
        <dbReference type="Proteomes" id="UP001203852"/>
    </source>
</evidence>
<dbReference type="AlphaFoldDB" id="A0AAN6IHT8"/>
<sequence>MSTGLGHCSLEPAYLIEMYVTAANPVGELDSGSTFVHYEFSVGSMSTVEGYTGPHIDGQVVNAGDWLYIDPSQEHASVNVKGVVRTLNGASLYFSWNGHAYLDDDTMASFPRAVESERAPFGRLTTLNSFKSGDPSFKALNNTCFVGNGRYIVKNGQIGVEARLARVVPSKHDV</sequence>
<dbReference type="EMBL" id="MU404350">
    <property type="protein sequence ID" value="KAI1618126.1"/>
    <property type="molecule type" value="Genomic_DNA"/>
</dbReference>
<gene>
    <name evidence="1" type="ORF">EDD36DRAFT_22628</name>
</gene>
<reference evidence="1" key="1">
    <citation type="journal article" date="2022" name="bioRxiv">
        <title>Deciphering the potential niche of two novel black yeast fungi from a biological soil crust based on their genomes, phenotypes, and melanin regulation.</title>
        <authorList>
            <consortium name="DOE Joint Genome Institute"/>
            <person name="Carr E.C."/>
            <person name="Barton Q."/>
            <person name="Grambo S."/>
            <person name="Sullivan M."/>
            <person name="Renfro C.M."/>
            <person name="Kuo A."/>
            <person name="Pangilinan J."/>
            <person name="Lipzen A."/>
            <person name="Keymanesh K."/>
            <person name="Savage E."/>
            <person name="Barry K."/>
            <person name="Grigoriev I.V."/>
            <person name="Riekhof W.R."/>
            <person name="Harris S.S."/>
        </authorList>
    </citation>
    <scope>NUCLEOTIDE SEQUENCE</scope>
    <source>
        <strain evidence="1">JF 03-4F</strain>
    </source>
</reference>
<organism evidence="1 2">
    <name type="scientific">Exophiala viscosa</name>
    <dbReference type="NCBI Taxonomy" id="2486360"/>
    <lineage>
        <taxon>Eukaryota</taxon>
        <taxon>Fungi</taxon>
        <taxon>Dikarya</taxon>
        <taxon>Ascomycota</taxon>
        <taxon>Pezizomycotina</taxon>
        <taxon>Eurotiomycetes</taxon>
        <taxon>Chaetothyriomycetidae</taxon>
        <taxon>Chaetothyriales</taxon>
        <taxon>Herpotrichiellaceae</taxon>
        <taxon>Exophiala</taxon>
    </lineage>
</organism>